<dbReference type="InterPro" id="IPR031893">
    <property type="entry name" value="Phage_tail_APC"/>
</dbReference>
<accession>A0A1B4G7F8</accession>
<evidence type="ECO:0000259" key="1">
    <source>
        <dbReference type="Pfam" id="PF16778"/>
    </source>
</evidence>
<feature type="domain" description="Phage tail assembly chaperone-like" evidence="1">
    <location>
        <begin position="6"/>
        <end position="61"/>
    </location>
</feature>
<protein>
    <recommendedName>
        <fullName evidence="1">Phage tail assembly chaperone-like domain-containing protein</fullName>
    </recommendedName>
</protein>
<reference evidence="2 3" key="1">
    <citation type="submission" date="2015-12" db="EMBL/GenBank/DDBJ databases">
        <title>Diversity of Burkholderia near neighbor genomes.</title>
        <authorList>
            <person name="Sahl J."/>
            <person name="Wagner D."/>
            <person name="Keim P."/>
        </authorList>
    </citation>
    <scope>NUCLEOTIDE SEQUENCE [LARGE SCALE GENOMIC DNA]</scope>
    <source>
        <strain evidence="2 3">BDU8</strain>
    </source>
</reference>
<organism evidence="2 3">
    <name type="scientific">Burkholderia mayonis</name>
    <dbReference type="NCBI Taxonomy" id="1385591"/>
    <lineage>
        <taxon>Bacteria</taxon>
        <taxon>Pseudomonadati</taxon>
        <taxon>Pseudomonadota</taxon>
        <taxon>Betaproteobacteria</taxon>
        <taxon>Burkholderiales</taxon>
        <taxon>Burkholderiaceae</taxon>
        <taxon>Burkholderia</taxon>
        <taxon>pseudomallei group</taxon>
    </lineage>
</organism>
<dbReference type="EMBL" id="CP013389">
    <property type="protein sequence ID" value="AOJ11855.1"/>
    <property type="molecule type" value="Genomic_DNA"/>
</dbReference>
<dbReference type="AlphaFoldDB" id="A0A1B4G7F8"/>
<name>A0A1B4G7F8_9BURK</name>
<gene>
    <name evidence="2" type="ORF">WS71_20350</name>
</gene>
<dbReference type="Proteomes" id="UP000067711">
    <property type="component" value="Chromosome 1"/>
</dbReference>
<evidence type="ECO:0000313" key="3">
    <source>
        <dbReference type="Proteomes" id="UP000067711"/>
    </source>
</evidence>
<evidence type="ECO:0000313" key="2">
    <source>
        <dbReference type="EMBL" id="AOJ11855.1"/>
    </source>
</evidence>
<proteinExistence type="predicted"/>
<sequence length="63" mass="7308">MKADRAARDRRETMLKEADMLVERAADAGLDQMPFRRYRQALRDITAQPGFPFDVEWPEAPVT</sequence>
<dbReference type="Pfam" id="PF16778">
    <property type="entry name" value="Phage_tail_APC"/>
    <property type="match status" value="1"/>
</dbReference>